<protein>
    <recommendedName>
        <fullName evidence="1">Rad51-like C-terminal domain-containing protein</fullName>
    </recommendedName>
</protein>
<dbReference type="EMBL" id="LAZR01019886">
    <property type="protein sequence ID" value="KKL90891.1"/>
    <property type="molecule type" value="Genomic_DNA"/>
</dbReference>
<dbReference type="Gene3D" id="3.40.50.300">
    <property type="entry name" value="P-loop containing nucleotide triphosphate hydrolases"/>
    <property type="match status" value="1"/>
</dbReference>
<comment type="caution">
    <text evidence="2">The sequence shown here is derived from an EMBL/GenBank/DDBJ whole genome shotgun (WGS) entry which is preliminary data.</text>
</comment>
<accession>A0A0F9GK79</accession>
<evidence type="ECO:0000313" key="2">
    <source>
        <dbReference type="EMBL" id="KKL90891.1"/>
    </source>
</evidence>
<reference evidence="2" key="1">
    <citation type="journal article" date="2015" name="Nature">
        <title>Complex archaea that bridge the gap between prokaryotes and eukaryotes.</title>
        <authorList>
            <person name="Spang A."/>
            <person name="Saw J.H."/>
            <person name="Jorgensen S.L."/>
            <person name="Zaremba-Niedzwiedzka K."/>
            <person name="Martijn J."/>
            <person name="Lind A.E."/>
            <person name="van Eijk R."/>
            <person name="Schleper C."/>
            <person name="Guy L."/>
            <person name="Ettema T.J."/>
        </authorList>
    </citation>
    <scope>NUCLEOTIDE SEQUENCE</scope>
</reference>
<sequence>MDLKSGIDELKYKKSLPIYKTGDLVLDKLLLGGFCQDLVYLLYGDRKLIVDIMINTMVLSFKGNNYSKRVALADMNNRFNPYKASKFAASLGLSPKTVLENIIISRAFTFEQMVELLENKIADLEDIKILVISGITTLWPNFDQSTFEGLLNAISGIKKTILKNHPLILITAPLNKHSEFKPQGGRYLSHFGSVLILITKKKRFIEYSLIQHPSLPAKTVRKMISLQPKRNLKKPLKNLTLDQFLGTKSG</sequence>
<name>A0A0F9GK79_9ZZZZ</name>
<organism evidence="2">
    <name type="scientific">marine sediment metagenome</name>
    <dbReference type="NCBI Taxonomy" id="412755"/>
    <lineage>
        <taxon>unclassified sequences</taxon>
        <taxon>metagenomes</taxon>
        <taxon>ecological metagenomes</taxon>
    </lineage>
</organism>
<dbReference type="InterPro" id="IPR013632">
    <property type="entry name" value="Rad51_C"/>
</dbReference>
<gene>
    <name evidence="2" type="ORF">LCGC14_1900150</name>
</gene>
<evidence type="ECO:0000259" key="1">
    <source>
        <dbReference type="Pfam" id="PF08423"/>
    </source>
</evidence>
<dbReference type="Pfam" id="PF08423">
    <property type="entry name" value="Rad51"/>
    <property type="match status" value="1"/>
</dbReference>
<feature type="domain" description="Rad51-like C-terminal" evidence="1">
    <location>
        <begin position="20"/>
        <end position="139"/>
    </location>
</feature>
<dbReference type="SUPFAM" id="SSF52540">
    <property type="entry name" value="P-loop containing nucleoside triphosphate hydrolases"/>
    <property type="match status" value="1"/>
</dbReference>
<dbReference type="InterPro" id="IPR027417">
    <property type="entry name" value="P-loop_NTPase"/>
</dbReference>
<proteinExistence type="predicted"/>
<dbReference type="AlphaFoldDB" id="A0A0F9GK79"/>